<dbReference type="AlphaFoldDB" id="A0A285NWV5"/>
<dbReference type="OrthoDB" id="2085239at2"/>
<dbReference type="InterPro" id="IPR046878">
    <property type="entry name" value="Big_14"/>
</dbReference>
<dbReference type="EMBL" id="OBEK01000003">
    <property type="protein sequence ID" value="SNZ13974.1"/>
    <property type="molecule type" value="Genomic_DNA"/>
</dbReference>
<evidence type="ECO:0000313" key="3">
    <source>
        <dbReference type="Proteomes" id="UP000219356"/>
    </source>
</evidence>
<protein>
    <recommendedName>
        <fullName evidence="1">Bacterial Ig-like domain-containing protein</fullName>
    </recommendedName>
</protein>
<gene>
    <name evidence="2" type="ORF">SAMN05421503_2182</name>
</gene>
<name>A0A285NWV5_9BACI</name>
<feature type="domain" description="Bacterial Ig-like" evidence="1">
    <location>
        <begin position="37"/>
        <end position="142"/>
    </location>
</feature>
<sequence length="146" mass="16774">MRRPFSLCMVLLFILTGCGYEPESSPYGKELKKISDNDVSLRIKENSLKTPGDLNFHIQNNGEETVAAGNEFAIEKYDEKREGWFQVPFKSGSAFTMEAMLIEPDSYGSFYVSFNDFDYRFSSGKYRIVKVFSSDTVLYDEFTLDK</sequence>
<dbReference type="RefSeq" id="WP_143596014.1">
    <property type="nucleotide sequence ID" value="NZ_OBEK01000003.1"/>
</dbReference>
<dbReference type="PROSITE" id="PS51257">
    <property type="entry name" value="PROKAR_LIPOPROTEIN"/>
    <property type="match status" value="1"/>
</dbReference>
<evidence type="ECO:0000313" key="2">
    <source>
        <dbReference type="EMBL" id="SNZ13974.1"/>
    </source>
</evidence>
<evidence type="ECO:0000259" key="1">
    <source>
        <dbReference type="Pfam" id="PF20251"/>
    </source>
</evidence>
<accession>A0A285NWV5</accession>
<proteinExistence type="predicted"/>
<dbReference type="Pfam" id="PF20251">
    <property type="entry name" value="Big_14"/>
    <property type="match status" value="1"/>
</dbReference>
<organism evidence="2 3">
    <name type="scientific">Terribacillus aidingensis</name>
    <dbReference type="NCBI Taxonomy" id="586416"/>
    <lineage>
        <taxon>Bacteria</taxon>
        <taxon>Bacillati</taxon>
        <taxon>Bacillota</taxon>
        <taxon>Bacilli</taxon>
        <taxon>Bacillales</taxon>
        <taxon>Bacillaceae</taxon>
        <taxon>Terribacillus</taxon>
    </lineage>
</organism>
<reference evidence="3" key="1">
    <citation type="submission" date="2017-09" db="EMBL/GenBank/DDBJ databases">
        <authorList>
            <person name="Varghese N."/>
            <person name="Submissions S."/>
        </authorList>
    </citation>
    <scope>NUCLEOTIDE SEQUENCE [LARGE SCALE GENOMIC DNA]</scope>
    <source>
        <strain evidence="3">CGMCC 1.8913</strain>
    </source>
</reference>
<dbReference type="Proteomes" id="UP000219356">
    <property type="component" value="Unassembled WGS sequence"/>
</dbReference>
<keyword evidence="3" id="KW-1185">Reference proteome</keyword>